<feature type="domain" description="CBU-0592-like" evidence="3">
    <location>
        <begin position="10"/>
        <end position="72"/>
    </location>
</feature>
<feature type="transmembrane region" description="Helical" evidence="2">
    <location>
        <begin position="59"/>
        <end position="80"/>
    </location>
</feature>
<name>A0A0M4CJM7_9CORY</name>
<dbReference type="EMBL" id="CP009220">
    <property type="protein sequence ID" value="ALC04597.1"/>
    <property type="molecule type" value="Genomic_DNA"/>
</dbReference>
<dbReference type="PATRIC" id="fig|931089.4.peg.118"/>
<sequence length="165" mass="17446">MDPLILSQEVGVLAGIFFVVAYGLLNFGVLATSSPLYQALNVLGVLGFVYTAVSPFNPGLLITDGVWALAALGFCGGFSLEGKRLSTSWSIPRTTRRTAQHPAGPPLRPEGEGITQDSGPGRSGCFTIAAPNQRCQVEKNYNCLFLRDCVPAEPVGVVLHHGSSN</sequence>
<organism evidence="4 5">
    <name type="scientific">Corynebacterium deserti GIMN1.010</name>
    <dbReference type="NCBI Taxonomy" id="931089"/>
    <lineage>
        <taxon>Bacteria</taxon>
        <taxon>Bacillati</taxon>
        <taxon>Actinomycetota</taxon>
        <taxon>Actinomycetes</taxon>
        <taxon>Mycobacteriales</taxon>
        <taxon>Corynebacteriaceae</taxon>
        <taxon>Corynebacterium</taxon>
    </lineage>
</organism>
<protein>
    <submittedName>
        <fullName evidence="4">Putative membrane protein</fullName>
    </submittedName>
</protein>
<feature type="transmembrane region" description="Helical" evidence="2">
    <location>
        <begin position="36"/>
        <end position="53"/>
    </location>
</feature>
<keyword evidence="2" id="KW-0472">Membrane</keyword>
<dbReference type="InterPro" id="IPR058058">
    <property type="entry name" value="CBU_0592-like"/>
</dbReference>
<dbReference type="Pfam" id="PF26604">
    <property type="entry name" value="CBU_0592"/>
    <property type="match status" value="1"/>
</dbReference>
<proteinExistence type="predicted"/>
<keyword evidence="5" id="KW-1185">Reference proteome</keyword>
<dbReference type="AlphaFoldDB" id="A0A0M4CJM7"/>
<feature type="region of interest" description="Disordered" evidence="1">
    <location>
        <begin position="93"/>
        <end position="119"/>
    </location>
</feature>
<dbReference type="Proteomes" id="UP000068067">
    <property type="component" value="Chromosome"/>
</dbReference>
<keyword evidence="2" id="KW-1133">Transmembrane helix</keyword>
<dbReference type="KEGG" id="cdx:CDES_00585"/>
<evidence type="ECO:0000313" key="5">
    <source>
        <dbReference type="Proteomes" id="UP000068067"/>
    </source>
</evidence>
<evidence type="ECO:0000313" key="4">
    <source>
        <dbReference type="EMBL" id="ALC04597.1"/>
    </source>
</evidence>
<feature type="transmembrane region" description="Helical" evidence="2">
    <location>
        <begin position="12"/>
        <end position="29"/>
    </location>
</feature>
<accession>A0A0M4CJM7</accession>
<dbReference type="NCBIfam" id="NF047864">
    <property type="entry name" value="CBU_0592_membra"/>
    <property type="match status" value="1"/>
</dbReference>
<keyword evidence="2" id="KW-0812">Transmembrane</keyword>
<gene>
    <name evidence="4" type="ORF">CDES_00585</name>
</gene>
<evidence type="ECO:0000256" key="1">
    <source>
        <dbReference type="SAM" id="MobiDB-lite"/>
    </source>
</evidence>
<evidence type="ECO:0000259" key="3">
    <source>
        <dbReference type="Pfam" id="PF26604"/>
    </source>
</evidence>
<reference evidence="4 5" key="1">
    <citation type="submission" date="2014-08" db="EMBL/GenBank/DDBJ databases">
        <title>Complete genome sequence of Corynebacterium deserti GIMN1.010 (=DSM 45689), isolated from desert sand in western China.</title>
        <authorList>
            <person name="Ruckert C."/>
            <person name="Albersmeier A."/>
            <person name="Kalinowski J."/>
        </authorList>
    </citation>
    <scope>NUCLEOTIDE SEQUENCE [LARGE SCALE GENOMIC DNA]</scope>
    <source>
        <strain evidence="4 5">GIMN1.010</strain>
    </source>
</reference>
<evidence type="ECO:0000256" key="2">
    <source>
        <dbReference type="SAM" id="Phobius"/>
    </source>
</evidence>